<evidence type="ECO:0000313" key="6">
    <source>
        <dbReference type="EMBL" id="REE69561.1"/>
    </source>
</evidence>
<feature type="domain" description="HTH lacI-type" evidence="5">
    <location>
        <begin position="1"/>
        <end position="58"/>
    </location>
</feature>
<gene>
    <name evidence="6" type="ORF">A8990_13326</name>
</gene>
<dbReference type="InterPro" id="IPR010982">
    <property type="entry name" value="Lambda_DNA-bd_dom_sf"/>
</dbReference>
<dbReference type="CDD" id="cd01392">
    <property type="entry name" value="HTH_LacI"/>
    <property type="match status" value="1"/>
</dbReference>
<dbReference type="SMART" id="SM00354">
    <property type="entry name" value="HTH_LACI"/>
    <property type="match status" value="1"/>
</dbReference>
<dbReference type="InterPro" id="IPR046335">
    <property type="entry name" value="LacI/GalR-like_sensor"/>
</dbReference>
<dbReference type="Gene3D" id="1.10.260.40">
    <property type="entry name" value="lambda repressor-like DNA-binding domains"/>
    <property type="match status" value="1"/>
</dbReference>
<accession>A0A3D9QW18</accession>
<dbReference type="PROSITE" id="PS50932">
    <property type="entry name" value="HTH_LACI_2"/>
    <property type="match status" value="1"/>
</dbReference>
<dbReference type="Pfam" id="PF13377">
    <property type="entry name" value="Peripla_BP_3"/>
    <property type="match status" value="1"/>
</dbReference>
<evidence type="ECO:0000256" key="1">
    <source>
        <dbReference type="ARBA" id="ARBA00022491"/>
    </source>
</evidence>
<dbReference type="OrthoDB" id="2026446at2"/>
<keyword evidence="7" id="KW-1185">Reference proteome</keyword>
<proteinExistence type="predicted"/>
<dbReference type="AlphaFoldDB" id="A0A3D9QW18"/>
<dbReference type="SUPFAM" id="SSF47413">
    <property type="entry name" value="lambda repressor-like DNA-binding domains"/>
    <property type="match status" value="1"/>
</dbReference>
<dbReference type="InterPro" id="IPR000843">
    <property type="entry name" value="HTH_LacI"/>
</dbReference>
<reference evidence="6 7" key="1">
    <citation type="submission" date="2018-08" db="EMBL/GenBank/DDBJ databases">
        <title>Genomic Encyclopedia of Type Strains, Phase III (KMG-III): the genomes of soil and plant-associated and newly described type strains.</title>
        <authorList>
            <person name="Whitman W."/>
        </authorList>
    </citation>
    <scope>NUCLEOTIDE SEQUENCE [LARGE SCALE GENOMIC DNA]</scope>
    <source>
        <strain evidence="6 7">CGMCC 1.10966</strain>
    </source>
</reference>
<dbReference type="SUPFAM" id="SSF53822">
    <property type="entry name" value="Periplasmic binding protein-like I"/>
    <property type="match status" value="1"/>
</dbReference>
<keyword evidence="2" id="KW-0805">Transcription regulation</keyword>
<organism evidence="6 7">
    <name type="scientific">Paenibacillus taihuensis</name>
    <dbReference type="NCBI Taxonomy" id="1156355"/>
    <lineage>
        <taxon>Bacteria</taxon>
        <taxon>Bacillati</taxon>
        <taxon>Bacillota</taxon>
        <taxon>Bacilli</taxon>
        <taxon>Bacillales</taxon>
        <taxon>Paenibacillaceae</taxon>
        <taxon>Paenibacillus</taxon>
    </lineage>
</organism>
<evidence type="ECO:0000256" key="3">
    <source>
        <dbReference type="ARBA" id="ARBA00023125"/>
    </source>
</evidence>
<dbReference type="GO" id="GO:0000976">
    <property type="term" value="F:transcription cis-regulatory region binding"/>
    <property type="evidence" value="ECO:0007669"/>
    <property type="project" value="TreeGrafter"/>
</dbReference>
<dbReference type="PANTHER" id="PTHR30146">
    <property type="entry name" value="LACI-RELATED TRANSCRIPTIONAL REPRESSOR"/>
    <property type="match status" value="1"/>
</dbReference>
<protein>
    <submittedName>
        <fullName evidence="6">LacI family transcriptional regulator</fullName>
    </submittedName>
</protein>
<dbReference type="EMBL" id="QTTN01000033">
    <property type="protein sequence ID" value="REE69561.1"/>
    <property type="molecule type" value="Genomic_DNA"/>
</dbReference>
<dbReference type="PANTHER" id="PTHR30146:SF148">
    <property type="entry name" value="HTH-TYPE TRANSCRIPTIONAL REPRESSOR PURR-RELATED"/>
    <property type="match status" value="1"/>
</dbReference>
<dbReference type="Proteomes" id="UP000256304">
    <property type="component" value="Unassembled WGS sequence"/>
</dbReference>
<evidence type="ECO:0000256" key="2">
    <source>
        <dbReference type="ARBA" id="ARBA00023015"/>
    </source>
</evidence>
<dbReference type="CDD" id="cd19974">
    <property type="entry name" value="PBP1_LacI-like"/>
    <property type="match status" value="1"/>
</dbReference>
<dbReference type="InterPro" id="IPR028082">
    <property type="entry name" value="Peripla_BP_I"/>
</dbReference>
<evidence type="ECO:0000259" key="5">
    <source>
        <dbReference type="PROSITE" id="PS50932"/>
    </source>
</evidence>
<keyword evidence="3" id="KW-0238">DNA-binding</keyword>
<evidence type="ECO:0000256" key="4">
    <source>
        <dbReference type="ARBA" id="ARBA00023163"/>
    </source>
</evidence>
<keyword evidence="1" id="KW-0678">Repressor</keyword>
<keyword evidence="4" id="KW-0804">Transcription</keyword>
<dbReference type="GO" id="GO:0003700">
    <property type="term" value="F:DNA-binding transcription factor activity"/>
    <property type="evidence" value="ECO:0007669"/>
    <property type="project" value="TreeGrafter"/>
</dbReference>
<name>A0A3D9QW18_9BACL</name>
<evidence type="ECO:0000313" key="7">
    <source>
        <dbReference type="Proteomes" id="UP000256304"/>
    </source>
</evidence>
<comment type="caution">
    <text evidence="6">The sequence shown here is derived from an EMBL/GenBank/DDBJ whole genome shotgun (WGS) entry which is preliminary data.</text>
</comment>
<dbReference type="Gene3D" id="3.40.50.2300">
    <property type="match status" value="2"/>
</dbReference>
<dbReference type="RefSeq" id="WP_116191330.1">
    <property type="nucleotide sequence ID" value="NZ_QTTN01000033.1"/>
</dbReference>
<sequence>MQVIADALNISKNSVSQALSGKDGVSEETRQLIIQTAKRFGYTYAQPYKNKADGPLRSIALLASEYAFSQRSFFGEIYLAIERECSKHGLTMHIQPVDSTMCSELTLPPILQNESVQGILILSHISNDYINKVLETGIPTVLIDHHHPRIQTDCVLTNNRFGSFEAVQYLICLGCRSIGFVGNISFSPSYYERLQGYLWALEDAMLPVEPKWILNDIAEDAGKIIERLSGMEAQPDAWFCANDALGFLLTSSLQQLGLRIPDEISICSFDNGQLSQITIPATTTVDIDLKNYGKRALEQLLWRMNHQAEPFMEILLPTKLIVRHSTRAPQ</sequence>